<evidence type="ECO:0000256" key="6">
    <source>
        <dbReference type="ARBA" id="ARBA00023015"/>
    </source>
</evidence>
<proteinExistence type="predicted"/>
<name>A0AAD8S430_LOLMU</name>
<dbReference type="GO" id="GO:0008270">
    <property type="term" value="F:zinc ion binding"/>
    <property type="evidence" value="ECO:0007669"/>
    <property type="project" value="UniProtKB-KW"/>
</dbReference>
<evidence type="ECO:0000313" key="13">
    <source>
        <dbReference type="Proteomes" id="UP001231189"/>
    </source>
</evidence>
<dbReference type="SMART" id="SM00355">
    <property type="entry name" value="ZnF_C2H2"/>
    <property type="match status" value="4"/>
</dbReference>
<keyword evidence="7" id="KW-0804">Transcription</keyword>
<feature type="compositionally biased region" description="Polar residues" evidence="10">
    <location>
        <begin position="661"/>
        <end position="675"/>
    </location>
</feature>
<comment type="subcellular location">
    <subcellularLocation>
        <location evidence="1">Nucleus</location>
    </subcellularLocation>
</comment>
<keyword evidence="4 9" id="KW-0863">Zinc-finger</keyword>
<dbReference type="Pfam" id="PF13912">
    <property type="entry name" value="zf-C2H2_6"/>
    <property type="match status" value="4"/>
</dbReference>
<feature type="region of interest" description="Disordered" evidence="10">
    <location>
        <begin position="336"/>
        <end position="379"/>
    </location>
</feature>
<accession>A0AAD8S430</accession>
<feature type="domain" description="C2H2-type" evidence="11">
    <location>
        <begin position="318"/>
        <end position="345"/>
    </location>
</feature>
<dbReference type="PROSITE" id="PS50157">
    <property type="entry name" value="ZINC_FINGER_C2H2_2"/>
    <property type="match status" value="3"/>
</dbReference>
<keyword evidence="2" id="KW-0479">Metal-binding</keyword>
<evidence type="ECO:0000259" key="11">
    <source>
        <dbReference type="PROSITE" id="PS50157"/>
    </source>
</evidence>
<keyword evidence="6" id="KW-0805">Transcription regulation</keyword>
<keyword evidence="3" id="KW-0677">Repeat</keyword>
<evidence type="ECO:0000256" key="10">
    <source>
        <dbReference type="SAM" id="MobiDB-lite"/>
    </source>
</evidence>
<feature type="region of interest" description="Disordered" evidence="10">
    <location>
        <begin position="624"/>
        <end position="686"/>
    </location>
</feature>
<keyword evidence="5" id="KW-0862">Zinc</keyword>
<feature type="region of interest" description="Disordered" evidence="10">
    <location>
        <begin position="1"/>
        <end position="164"/>
    </location>
</feature>
<feature type="compositionally biased region" description="Polar residues" evidence="10">
    <location>
        <begin position="145"/>
        <end position="164"/>
    </location>
</feature>
<dbReference type="InterPro" id="IPR036236">
    <property type="entry name" value="Znf_C2H2_sf"/>
</dbReference>
<evidence type="ECO:0000313" key="12">
    <source>
        <dbReference type="EMBL" id="KAK1644889.1"/>
    </source>
</evidence>
<evidence type="ECO:0000256" key="7">
    <source>
        <dbReference type="ARBA" id="ARBA00023163"/>
    </source>
</evidence>
<dbReference type="AlphaFoldDB" id="A0AAD8S430"/>
<evidence type="ECO:0000256" key="3">
    <source>
        <dbReference type="ARBA" id="ARBA00022737"/>
    </source>
</evidence>
<comment type="caution">
    <text evidence="12">The sequence shown here is derived from an EMBL/GenBank/DDBJ whole genome shotgun (WGS) entry which is preliminary data.</text>
</comment>
<organism evidence="12 13">
    <name type="scientific">Lolium multiflorum</name>
    <name type="common">Italian ryegrass</name>
    <name type="synonym">Lolium perenne subsp. multiflorum</name>
    <dbReference type="NCBI Taxonomy" id="4521"/>
    <lineage>
        <taxon>Eukaryota</taxon>
        <taxon>Viridiplantae</taxon>
        <taxon>Streptophyta</taxon>
        <taxon>Embryophyta</taxon>
        <taxon>Tracheophyta</taxon>
        <taxon>Spermatophyta</taxon>
        <taxon>Magnoliopsida</taxon>
        <taxon>Liliopsida</taxon>
        <taxon>Poales</taxon>
        <taxon>Poaceae</taxon>
        <taxon>BOP clade</taxon>
        <taxon>Pooideae</taxon>
        <taxon>Poodae</taxon>
        <taxon>Poeae</taxon>
        <taxon>Poeae Chloroplast Group 2 (Poeae type)</taxon>
        <taxon>Loliodinae</taxon>
        <taxon>Loliinae</taxon>
        <taxon>Lolium</taxon>
    </lineage>
</organism>
<reference evidence="12" key="1">
    <citation type="submission" date="2023-07" db="EMBL/GenBank/DDBJ databases">
        <title>A chromosome-level genome assembly of Lolium multiflorum.</title>
        <authorList>
            <person name="Chen Y."/>
            <person name="Copetti D."/>
            <person name="Kolliker R."/>
            <person name="Studer B."/>
        </authorList>
    </citation>
    <scope>NUCLEOTIDE SEQUENCE</scope>
    <source>
        <strain evidence="12">02402/16</strain>
        <tissue evidence="12">Leaf</tissue>
    </source>
</reference>
<dbReference type="SUPFAM" id="SSF57667">
    <property type="entry name" value="beta-beta-alpha zinc fingers"/>
    <property type="match status" value="2"/>
</dbReference>
<protein>
    <recommendedName>
        <fullName evidence="11">C2H2-type domain-containing protein</fullName>
    </recommendedName>
</protein>
<keyword evidence="8" id="KW-0539">Nucleus</keyword>
<dbReference type="InterPro" id="IPR013087">
    <property type="entry name" value="Znf_C2H2_type"/>
</dbReference>
<feature type="compositionally biased region" description="Basic and acidic residues" evidence="10">
    <location>
        <begin position="104"/>
        <end position="120"/>
    </location>
</feature>
<dbReference type="Proteomes" id="UP001231189">
    <property type="component" value="Unassembled WGS sequence"/>
</dbReference>
<evidence type="ECO:0000256" key="4">
    <source>
        <dbReference type="ARBA" id="ARBA00022771"/>
    </source>
</evidence>
<keyword evidence="13" id="KW-1185">Reference proteome</keyword>
<feature type="domain" description="C2H2-type" evidence="11">
    <location>
        <begin position="609"/>
        <end position="636"/>
    </location>
</feature>
<dbReference type="PANTHER" id="PTHR26374">
    <property type="entry name" value="ZINC FINGER PROTEIN ZAT5"/>
    <property type="match status" value="1"/>
</dbReference>
<feature type="domain" description="C2H2-type" evidence="11">
    <location>
        <begin position="181"/>
        <end position="209"/>
    </location>
</feature>
<feature type="compositionally biased region" description="Basic and acidic residues" evidence="10">
    <location>
        <begin position="635"/>
        <end position="646"/>
    </location>
</feature>
<evidence type="ECO:0000256" key="1">
    <source>
        <dbReference type="ARBA" id="ARBA00004123"/>
    </source>
</evidence>
<dbReference type="PANTHER" id="PTHR26374:SF399">
    <property type="entry name" value="OS03G0698300 PROTEIN"/>
    <property type="match status" value="1"/>
</dbReference>
<evidence type="ECO:0000256" key="2">
    <source>
        <dbReference type="ARBA" id="ARBA00022723"/>
    </source>
</evidence>
<dbReference type="EMBL" id="JAUUTY010000004">
    <property type="protein sequence ID" value="KAK1644889.1"/>
    <property type="molecule type" value="Genomic_DNA"/>
</dbReference>
<dbReference type="GO" id="GO:0005634">
    <property type="term" value="C:nucleus"/>
    <property type="evidence" value="ECO:0007669"/>
    <property type="project" value="UniProtKB-SubCell"/>
</dbReference>
<evidence type="ECO:0000256" key="5">
    <source>
        <dbReference type="ARBA" id="ARBA00022833"/>
    </source>
</evidence>
<gene>
    <name evidence="12" type="ORF">QYE76_062694</name>
</gene>
<evidence type="ECO:0000256" key="8">
    <source>
        <dbReference type="ARBA" id="ARBA00023242"/>
    </source>
</evidence>
<dbReference type="PROSITE" id="PS00028">
    <property type="entry name" value="ZINC_FINGER_C2H2_1"/>
    <property type="match status" value="4"/>
</dbReference>
<evidence type="ECO:0000256" key="9">
    <source>
        <dbReference type="PROSITE-ProRule" id="PRU00042"/>
    </source>
</evidence>
<sequence length="686" mass="72253">MTTTANTGDPLDHPGFVREEEEEEAVGVERYASDSDDDDVDRYVFLARQPAPAESSDDDDAIPGGRKRYLPGMVAHAPPAAKKARLSPAAPRGAGFADESGSEEPVRPAERFRGDLDQGKKIKKRRRCGVEPQVYSAARGKGSNGADSEVSQASQRRGVTAGQKTSVPAAAEALAGAPRRFVCSLCGKCFGSHQALGGHVHLGHTKKAKNAIAGDVTGNSCREEKLTMADGGGHGKEKALVAAAFLQDVDSISGDSNSSEEMFIDAANHGDHRGNGNINGEQVTVATGNDDTDGTGRKFAVGRCHELATGANSIVRQYRCEVCGKECLSGQALGGHMRKHRKQPPHNGAQEQRLPEVTDGAGRGKEKTPVVTSSGESDGDGKKIITAAACLQDVDSSSGDSNTNDEMFIDAANHRADGNVKGKVTIATSHDDAHGNGNCTQRKVTGIGSVNSIVRKTHKCKVCGKECFSGKALGGHMRKHRKLPSHNGGEEQRSLEVAIGAGYGQEKTAVAGSPGESDNNGKKIISASACHDDADSSSGDSNSNDEMFIDAANHRGNGHLEGEKVTVATSHDDADGNGKSNGTERKAVVGRCHELATGAIGNARKTLKYQCEMCGKEYLSGQALGGHMRKHRKLSPHDGRDERRSPEVNGVPNQRAAVITGNKQQLSKTTNSQYGTPFDGSSIGWL</sequence>